<accession>A0A3A8QXN6</accession>
<evidence type="ECO:0000313" key="2">
    <source>
        <dbReference type="Proteomes" id="UP000282656"/>
    </source>
</evidence>
<gene>
    <name evidence="1" type="ORF">D7X96_09180</name>
</gene>
<comment type="caution">
    <text evidence="1">The sequence shown here is derived from an EMBL/GenBank/DDBJ whole genome shotgun (WGS) entry which is preliminary data.</text>
</comment>
<keyword evidence="2" id="KW-1185">Reference proteome</keyword>
<dbReference type="InterPro" id="IPR035944">
    <property type="entry name" value="YfbM-like_sf"/>
</dbReference>
<dbReference type="InterPro" id="IPR015068">
    <property type="entry name" value="DUF1877"/>
</dbReference>
<dbReference type="RefSeq" id="WP_121769498.1">
    <property type="nucleotide sequence ID" value="NZ_RAWM01000017.1"/>
</dbReference>
<evidence type="ECO:0000313" key="1">
    <source>
        <dbReference type="EMBL" id="RKH71205.1"/>
    </source>
</evidence>
<dbReference type="SUPFAM" id="SSF111069">
    <property type="entry name" value="Hypothetical protein yfbM"/>
    <property type="match status" value="1"/>
</dbReference>
<dbReference type="OrthoDB" id="5520029at2"/>
<dbReference type="EMBL" id="RAWM01000017">
    <property type="protein sequence ID" value="RKH71205.1"/>
    <property type="molecule type" value="Genomic_DNA"/>
</dbReference>
<dbReference type="AlphaFoldDB" id="A0A3A8QXN6"/>
<protein>
    <submittedName>
        <fullName evidence="1">DUF1877 family protein</fullName>
    </submittedName>
</protein>
<name>A0A3A8QXN6_9BACT</name>
<reference evidence="2" key="1">
    <citation type="submission" date="2018-09" db="EMBL/GenBank/DDBJ databases">
        <authorList>
            <person name="Livingstone P.G."/>
            <person name="Whitworth D.E."/>
        </authorList>
    </citation>
    <scope>NUCLEOTIDE SEQUENCE [LARGE SCALE GENOMIC DNA]</scope>
    <source>
        <strain evidence="2">AB047A</strain>
    </source>
</reference>
<proteinExistence type="predicted"/>
<dbReference type="Gene3D" id="3.40.1760.10">
    <property type="entry name" value="YfbM-like super family"/>
    <property type="match status" value="1"/>
</dbReference>
<sequence length="206" mass="23183">MGLDATYQALPGGSSLLELARRNIGVGGWLSSVPRLLREPREESLSPGAPETDELQLLEAVKELLRARPDLATQQVDLGRRWDHLHFVLSDRRRNEPGEEDDSLAGIAIRGEAEIAPHVVAGQGVPLRYTRPETVERIARMLEAVRFDALREHFTFANLREAGVYKCPREDGIEEAWQWLREHLVLFRAFHVTAAEHGDGVLVRVD</sequence>
<organism evidence="1 2">
    <name type="scientific">Corallococcus interemptor</name>
    <dbReference type="NCBI Taxonomy" id="2316720"/>
    <lineage>
        <taxon>Bacteria</taxon>
        <taxon>Pseudomonadati</taxon>
        <taxon>Myxococcota</taxon>
        <taxon>Myxococcia</taxon>
        <taxon>Myxococcales</taxon>
        <taxon>Cystobacterineae</taxon>
        <taxon>Myxococcaceae</taxon>
        <taxon>Corallococcus</taxon>
    </lineage>
</organism>
<dbReference type="Pfam" id="PF08974">
    <property type="entry name" value="DUF1877"/>
    <property type="match status" value="1"/>
</dbReference>
<dbReference type="Proteomes" id="UP000282656">
    <property type="component" value="Unassembled WGS sequence"/>
</dbReference>